<proteinExistence type="predicted"/>
<name>A0A016QN65_9DEIO</name>
<dbReference type="Proteomes" id="UP000020492">
    <property type="component" value="Unassembled WGS sequence"/>
</dbReference>
<keyword evidence="3" id="KW-1185">Reference proteome</keyword>
<reference evidence="2 3" key="1">
    <citation type="submission" date="2014-03" db="EMBL/GenBank/DDBJ databases">
        <title>Draft genome sequence of Deinococcus phoenicis 1P10ME.</title>
        <authorList>
            <person name="Stepanov V.G."/>
            <person name="Vaishampayan P."/>
            <person name="Venkateswaran K."/>
            <person name="Fox G.E."/>
        </authorList>
    </citation>
    <scope>NUCLEOTIDE SEQUENCE [LARGE SCALE GENOMIC DNA]</scope>
    <source>
        <strain evidence="2 3">1P10ME</strain>
    </source>
</reference>
<feature type="compositionally biased region" description="Pro residues" evidence="1">
    <location>
        <begin position="7"/>
        <end position="18"/>
    </location>
</feature>
<sequence length="97" mass="10311">MTRAPFLSPPPLPLPAPHGPELFGTLTVEVLTPDGQVTVPGLADWELRAWPVARLGDATLEARPRHPHLGAAALDSDLRRAGYTPLGPFHPARGRAG</sequence>
<comment type="caution">
    <text evidence="2">The sequence shown here is derived from an EMBL/GenBank/DDBJ whole genome shotgun (WGS) entry which is preliminary data.</text>
</comment>
<feature type="region of interest" description="Disordered" evidence="1">
    <location>
        <begin position="1"/>
        <end position="20"/>
    </location>
</feature>
<dbReference type="PATRIC" id="fig|1476583.3.peg.2629"/>
<dbReference type="STRING" id="1476583.DEIPH_ctg044orf0060"/>
<dbReference type="AlphaFoldDB" id="A0A016QN65"/>
<evidence type="ECO:0000313" key="3">
    <source>
        <dbReference type="Proteomes" id="UP000020492"/>
    </source>
</evidence>
<dbReference type="OrthoDB" id="71563at2"/>
<organism evidence="2 3">
    <name type="scientific">Deinococcus phoenicis</name>
    <dbReference type="NCBI Taxonomy" id="1476583"/>
    <lineage>
        <taxon>Bacteria</taxon>
        <taxon>Thermotogati</taxon>
        <taxon>Deinococcota</taxon>
        <taxon>Deinococci</taxon>
        <taxon>Deinococcales</taxon>
        <taxon>Deinococcaceae</taxon>
        <taxon>Deinococcus</taxon>
    </lineage>
</organism>
<protein>
    <submittedName>
        <fullName evidence="2">Uncharacterized protein</fullName>
    </submittedName>
</protein>
<gene>
    <name evidence="2" type="ORF">DEIPH_ctg044orf0060</name>
</gene>
<evidence type="ECO:0000256" key="1">
    <source>
        <dbReference type="SAM" id="MobiDB-lite"/>
    </source>
</evidence>
<accession>A0A016QN65</accession>
<dbReference type="EMBL" id="JHAC01000042">
    <property type="protein sequence ID" value="EYB67337.1"/>
    <property type="molecule type" value="Genomic_DNA"/>
</dbReference>
<evidence type="ECO:0000313" key="2">
    <source>
        <dbReference type="EMBL" id="EYB67337.1"/>
    </source>
</evidence>
<dbReference type="RefSeq" id="WP_034358789.1">
    <property type="nucleotide sequence ID" value="NZ_JHAC01000042.1"/>
</dbReference>